<keyword evidence="4" id="KW-0106">Calcium</keyword>
<dbReference type="GO" id="GO:0008033">
    <property type="term" value="P:tRNA processing"/>
    <property type="evidence" value="ECO:0007669"/>
    <property type="project" value="UniProtKB-KW"/>
</dbReference>
<comment type="similarity">
    <text evidence="1">Belongs to the archease family.</text>
</comment>
<feature type="domain" description="Archease" evidence="5">
    <location>
        <begin position="6"/>
        <end position="140"/>
    </location>
</feature>
<comment type="caution">
    <text evidence="6">The sequence shown here is derived from an EMBL/GenBank/DDBJ whole genome shotgun (WGS) entry which is preliminary data.</text>
</comment>
<proteinExistence type="inferred from homology"/>
<evidence type="ECO:0000259" key="5">
    <source>
        <dbReference type="Pfam" id="PF01951"/>
    </source>
</evidence>
<evidence type="ECO:0000313" key="6">
    <source>
        <dbReference type="EMBL" id="HHK68962.1"/>
    </source>
</evidence>
<gene>
    <name evidence="6" type="ORF">ENM11_07430</name>
</gene>
<evidence type="ECO:0000256" key="4">
    <source>
        <dbReference type="ARBA" id="ARBA00022837"/>
    </source>
</evidence>
<dbReference type="InterPro" id="IPR002804">
    <property type="entry name" value="Archease"/>
</dbReference>
<keyword evidence="2" id="KW-0819">tRNA processing</keyword>
<organism evidence="6">
    <name type="scientific">Caldiarchaeum subterraneum</name>
    <dbReference type="NCBI Taxonomy" id="311458"/>
    <lineage>
        <taxon>Archaea</taxon>
        <taxon>Nitrososphaerota</taxon>
        <taxon>Candidatus Caldarchaeales</taxon>
        <taxon>Candidatus Caldarchaeaceae</taxon>
        <taxon>Candidatus Caldarchaeum</taxon>
    </lineage>
</organism>
<protein>
    <submittedName>
        <fullName evidence="6">Archease</fullName>
    </submittedName>
</protein>
<dbReference type="InterPro" id="IPR023572">
    <property type="entry name" value="Archease_dom"/>
</dbReference>
<dbReference type="EMBL" id="DRWN01000062">
    <property type="protein sequence ID" value="HHK68962.1"/>
    <property type="molecule type" value="Genomic_DNA"/>
</dbReference>
<evidence type="ECO:0000256" key="2">
    <source>
        <dbReference type="ARBA" id="ARBA00022694"/>
    </source>
</evidence>
<dbReference type="PANTHER" id="PTHR12682:SF11">
    <property type="entry name" value="PROTEIN ARCHEASE"/>
    <property type="match status" value="1"/>
</dbReference>
<evidence type="ECO:0000256" key="1">
    <source>
        <dbReference type="ARBA" id="ARBA00007963"/>
    </source>
</evidence>
<sequence length="140" mass="15918">MAKPGFRQLRHTADIYIEAYGNTLDEAFEQAGLALFRTIIPEAEGVEKKVAVVAEGADLHELLYDWLEKLLHVFELNQLVGTEVKVRKITRNNLYRLEGEVSGVVYDRTKHRTGTAVKSPTYALMEVDNEKNVVRFVLDI</sequence>
<dbReference type="GO" id="GO:0046872">
    <property type="term" value="F:metal ion binding"/>
    <property type="evidence" value="ECO:0007669"/>
    <property type="project" value="UniProtKB-KW"/>
</dbReference>
<reference evidence="6" key="1">
    <citation type="journal article" date="2020" name="mSystems">
        <title>Genome- and Community-Level Interaction Insights into Carbon Utilization and Element Cycling Functions of Hydrothermarchaeota in Hydrothermal Sediment.</title>
        <authorList>
            <person name="Zhou Z."/>
            <person name="Liu Y."/>
            <person name="Xu W."/>
            <person name="Pan J."/>
            <person name="Luo Z.H."/>
            <person name="Li M."/>
        </authorList>
    </citation>
    <scope>NUCLEOTIDE SEQUENCE [LARGE SCALE GENOMIC DNA]</scope>
    <source>
        <strain evidence="6">SpSt-1056</strain>
    </source>
</reference>
<dbReference type="InterPro" id="IPR036820">
    <property type="entry name" value="Archease_dom_sf"/>
</dbReference>
<name>A0A7C5L8H0_CALS0</name>
<accession>A0A7C5L8H0</accession>
<keyword evidence="3" id="KW-0479">Metal-binding</keyword>
<dbReference type="Gene3D" id="3.55.10.10">
    <property type="entry name" value="Archease domain"/>
    <property type="match status" value="1"/>
</dbReference>
<dbReference type="PANTHER" id="PTHR12682">
    <property type="entry name" value="ARCHEASE"/>
    <property type="match status" value="1"/>
</dbReference>
<evidence type="ECO:0000256" key="3">
    <source>
        <dbReference type="ARBA" id="ARBA00022723"/>
    </source>
</evidence>
<dbReference type="SUPFAM" id="SSF69819">
    <property type="entry name" value="MTH1598-like"/>
    <property type="match status" value="1"/>
</dbReference>
<dbReference type="AlphaFoldDB" id="A0A7C5L8H0"/>
<dbReference type="Pfam" id="PF01951">
    <property type="entry name" value="Archease"/>
    <property type="match status" value="1"/>
</dbReference>